<reference evidence="2" key="1">
    <citation type="submission" date="2016-10" db="EMBL/GenBank/DDBJ databases">
        <authorList>
            <person name="Varghese N."/>
            <person name="Submissions S."/>
        </authorList>
    </citation>
    <scope>NUCLEOTIDE SEQUENCE [LARGE SCALE GENOMIC DNA]</scope>
    <source>
        <strain evidence="2">CGMCC 1.11014</strain>
    </source>
</reference>
<evidence type="ECO:0000313" key="1">
    <source>
        <dbReference type="EMBL" id="SFU98968.1"/>
    </source>
</evidence>
<evidence type="ECO:0000313" key="2">
    <source>
        <dbReference type="Proteomes" id="UP000199391"/>
    </source>
</evidence>
<name>A0A1I7KNH0_9BURK</name>
<organism evidence="1 2">
    <name type="scientific">Pseudoduganella namucuonensis</name>
    <dbReference type="NCBI Taxonomy" id="1035707"/>
    <lineage>
        <taxon>Bacteria</taxon>
        <taxon>Pseudomonadati</taxon>
        <taxon>Pseudomonadota</taxon>
        <taxon>Betaproteobacteria</taxon>
        <taxon>Burkholderiales</taxon>
        <taxon>Oxalobacteraceae</taxon>
        <taxon>Telluria group</taxon>
        <taxon>Pseudoduganella</taxon>
    </lineage>
</organism>
<dbReference type="InterPro" id="IPR000944">
    <property type="entry name" value="Tscrpt_reg_Rrf2"/>
</dbReference>
<dbReference type="AlphaFoldDB" id="A0A1I7KNH0"/>
<accession>A0A1I7KNH0</accession>
<dbReference type="EMBL" id="FPBO01000018">
    <property type="protein sequence ID" value="SFU98968.1"/>
    <property type="molecule type" value="Genomic_DNA"/>
</dbReference>
<dbReference type="Proteomes" id="UP000199391">
    <property type="component" value="Unassembled WGS sequence"/>
</dbReference>
<gene>
    <name evidence="1" type="ORF">SAMN05216552_101854</name>
</gene>
<dbReference type="GO" id="GO:0003700">
    <property type="term" value="F:DNA-binding transcription factor activity"/>
    <property type="evidence" value="ECO:0007669"/>
    <property type="project" value="TreeGrafter"/>
</dbReference>
<dbReference type="STRING" id="1035707.SAMN05216552_101854"/>
<sequence length="179" mass="19364">MSHISTGVEYGLHCLLFLANPAGGAKEASAKDLADLQGIPAEYVAKLFTKLNKAGLVRATEGVRGGFALAKPPGEISVLDVVEAIDGRKALFDCREIRQRCAVFEDEQPDWSQVPPCTIHMVMMSAEQRMREELAGHTLADLSSRVTSKTPPAYHAAVVQWLGKRAAGKRPGRAEREPG</sequence>
<dbReference type="RefSeq" id="WP_093557115.1">
    <property type="nucleotide sequence ID" value="NZ_FPBO01000018.1"/>
</dbReference>
<dbReference type="PROSITE" id="PS51197">
    <property type="entry name" value="HTH_RRF2_2"/>
    <property type="match status" value="1"/>
</dbReference>
<proteinExistence type="predicted"/>
<dbReference type="NCBIfam" id="TIGR00738">
    <property type="entry name" value="rrf2_super"/>
    <property type="match status" value="1"/>
</dbReference>
<dbReference type="PANTHER" id="PTHR33221">
    <property type="entry name" value="WINGED HELIX-TURN-HELIX TRANSCRIPTIONAL REGULATOR, RRF2 FAMILY"/>
    <property type="match status" value="1"/>
</dbReference>
<dbReference type="InterPro" id="IPR036388">
    <property type="entry name" value="WH-like_DNA-bd_sf"/>
</dbReference>
<dbReference type="SUPFAM" id="SSF46785">
    <property type="entry name" value="Winged helix' DNA-binding domain"/>
    <property type="match status" value="1"/>
</dbReference>
<dbReference type="InterPro" id="IPR036390">
    <property type="entry name" value="WH_DNA-bd_sf"/>
</dbReference>
<keyword evidence="2" id="KW-1185">Reference proteome</keyword>
<dbReference type="InterPro" id="IPR030489">
    <property type="entry name" value="TR_Rrf2-type_CS"/>
</dbReference>
<dbReference type="PANTHER" id="PTHR33221:SF13">
    <property type="entry name" value="TRANSCRIPTIONAL REGULATOR-RELATED"/>
    <property type="match status" value="1"/>
</dbReference>
<dbReference type="PROSITE" id="PS01332">
    <property type="entry name" value="HTH_RRF2_1"/>
    <property type="match status" value="1"/>
</dbReference>
<dbReference type="OrthoDB" id="9800519at2"/>
<dbReference type="Pfam" id="PF02082">
    <property type="entry name" value="Rrf2"/>
    <property type="match status" value="1"/>
</dbReference>
<protein>
    <submittedName>
        <fullName evidence="1">Transcriptional regulator, BadM/Rrf2 family</fullName>
    </submittedName>
</protein>
<dbReference type="Gene3D" id="1.10.10.10">
    <property type="entry name" value="Winged helix-like DNA-binding domain superfamily/Winged helix DNA-binding domain"/>
    <property type="match status" value="1"/>
</dbReference>
<dbReference type="GO" id="GO:0005829">
    <property type="term" value="C:cytosol"/>
    <property type="evidence" value="ECO:0007669"/>
    <property type="project" value="TreeGrafter"/>
</dbReference>